<protein>
    <recommendedName>
        <fullName evidence="4">DUF202 domain-containing protein</fullName>
    </recommendedName>
</protein>
<keyword evidence="1" id="KW-1133">Transmembrane helix</keyword>
<dbReference type="RefSeq" id="WP_379875807.1">
    <property type="nucleotide sequence ID" value="NZ_JBHUIP010000006.1"/>
</dbReference>
<organism evidence="2 3">
    <name type="scientific">Lacibacterium aquatile</name>
    <dbReference type="NCBI Taxonomy" id="1168082"/>
    <lineage>
        <taxon>Bacteria</taxon>
        <taxon>Pseudomonadati</taxon>
        <taxon>Pseudomonadota</taxon>
        <taxon>Alphaproteobacteria</taxon>
        <taxon>Rhodospirillales</taxon>
        <taxon>Rhodospirillaceae</taxon>
    </lineage>
</organism>
<dbReference type="EMBL" id="JBHUIP010000006">
    <property type="protein sequence ID" value="MFD2262838.1"/>
    <property type="molecule type" value="Genomic_DNA"/>
</dbReference>
<keyword evidence="1" id="KW-0812">Transmembrane</keyword>
<evidence type="ECO:0000256" key="1">
    <source>
        <dbReference type="SAM" id="Phobius"/>
    </source>
</evidence>
<gene>
    <name evidence="2" type="ORF">ACFSM5_08060</name>
</gene>
<feature type="transmembrane region" description="Helical" evidence="1">
    <location>
        <begin position="37"/>
        <end position="62"/>
    </location>
</feature>
<reference evidence="3" key="1">
    <citation type="journal article" date="2019" name="Int. J. Syst. Evol. Microbiol.">
        <title>The Global Catalogue of Microorganisms (GCM) 10K type strain sequencing project: providing services to taxonomists for standard genome sequencing and annotation.</title>
        <authorList>
            <consortium name="The Broad Institute Genomics Platform"/>
            <consortium name="The Broad Institute Genome Sequencing Center for Infectious Disease"/>
            <person name="Wu L."/>
            <person name="Ma J."/>
        </authorList>
    </citation>
    <scope>NUCLEOTIDE SEQUENCE [LARGE SCALE GENOMIC DNA]</scope>
    <source>
        <strain evidence="3">CGMCC 1.19062</strain>
    </source>
</reference>
<feature type="transmembrane region" description="Helical" evidence="1">
    <location>
        <begin position="74"/>
        <end position="95"/>
    </location>
</feature>
<sequence>MPFTPAPGTLVQIGVKGSLKMAEKLTLEKRRWAREELISLLSLSGTLAGLSITGVTLFRTLTGTQATGTLADDLLAICALAFLLSCYAIFWALRTRHDQTATRLTQIADALFLGGLTVMVFVGFLMLYSIW</sequence>
<dbReference type="Proteomes" id="UP001597295">
    <property type="component" value="Unassembled WGS sequence"/>
</dbReference>
<keyword evidence="3" id="KW-1185">Reference proteome</keyword>
<evidence type="ECO:0000313" key="2">
    <source>
        <dbReference type="EMBL" id="MFD2262838.1"/>
    </source>
</evidence>
<feature type="transmembrane region" description="Helical" evidence="1">
    <location>
        <begin position="107"/>
        <end position="130"/>
    </location>
</feature>
<proteinExistence type="predicted"/>
<comment type="caution">
    <text evidence="2">The sequence shown here is derived from an EMBL/GenBank/DDBJ whole genome shotgun (WGS) entry which is preliminary data.</text>
</comment>
<evidence type="ECO:0000313" key="3">
    <source>
        <dbReference type="Proteomes" id="UP001597295"/>
    </source>
</evidence>
<keyword evidence="1" id="KW-0472">Membrane</keyword>
<evidence type="ECO:0008006" key="4">
    <source>
        <dbReference type="Google" id="ProtNLM"/>
    </source>
</evidence>
<name>A0ABW5DNZ9_9PROT</name>
<accession>A0ABW5DNZ9</accession>